<dbReference type="AlphaFoldDB" id="A0A2G9I9T7"/>
<name>A0A2G9I9T7_9LAMI</name>
<keyword evidence="5" id="KW-1185">Reference proteome</keyword>
<dbReference type="InterPro" id="IPR057235">
    <property type="entry name" value="DUF7913"/>
</dbReference>
<reference evidence="5" key="1">
    <citation type="journal article" date="2018" name="Gigascience">
        <title>Genome assembly of the Pink Ipe (Handroanthus impetiginosus, Bignoniaceae), a highly valued, ecologically keystone Neotropical timber forest tree.</title>
        <authorList>
            <person name="Silva-Junior O.B."/>
            <person name="Grattapaglia D."/>
            <person name="Novaes E."/>
            <person name="Collevatti R.G."/>
        </authorList>
    </citation>
    <scope>NUCLEOTIDE SEQUENCE [LARGE SCALE GENOMIC DNA]</scope>
    <source>
        <strain evidence="5">cv. UFG-1</strain>
    </source>
</reference>
<evidence type="ECO:0000259" key="2">
    <source>
        <dbReference type="Pfam" id="PF25500"/>
    </source>
</evidence>
<dbReference type="Pfam" id="PF25500">
    <property type="entry name" value="DUF7913"/>
    <property type="match status" value="1"/>
</dbReference>
<dbReference type="EMBL" id="NKXS01000079">
    <property type="protein sequence ID" value="PIN26516.1"/>
    <property type="molecule type" value="Genomic_DNA"/>
</dbReference>
<evidence type="ECO:0000256" key="1">
    <source>
        <dbReference type="SAM" id="MobiDB-lite"/>
    </source>
</evidence>
<evidence type="ECO:0000313" key="4">
    <source>
        <dbReference type="EMBL" id="PIN26516.1"/>
    </source>
</evidence>
<sequence>MASGSESTSERGTEKWEVGLAKNVVQALMETLVDPRLPLRVSVDDPPSEYAQKSVAKQMHAVVLLYNYYHRKQKTELEFIDFVSFCKLALLLRPSLNSFMKMMELNSAENQLSVTEKAMKDACDIAMALDASKDVPTIEGCPISKVAVLLIDQNRENCLLQFGAVTEGVWSLIDKELNESNLNQEAVAAEYVDNKRKRNSQGASAYDSKFLQLGYDAVKDVTGIDSSDLVVLEAHVAYSLSKKKSAARFYIMQCPQSFSINQRVPLRFLAESLQGPLVEKDYDSWMTTTVVEYYHMLPYVGFISCWLSRKNLCLPSLNNRKDLDQIDNNSSEMEVSSSGEVANGNSGKAASSVNISQSAVKDGNVMDNTNKRCDLLDSATKGASRITPESLSNNRNKHETGSISGPSRGLQSMNMSDSTKTCPKSEDTRSKLNSNIRVLYQRKRNISSVKHNKRGLEDGFNLKVKIADPVKSNDTLCKDDIADAVKGSSTQTGIAVMGHALVPVEPLHYIEVKNVQASDDLQNALALLYRKRQELWSQICIMEDTLALHEDNIERIRDGGEVDLARHCIKSVISGNNHLLRTSETQSEDKGHQLGEDHCNPQPEKETGLSATFLPGRSPCQDLEYVCLKNNWRLPRYFVEPSGGKFASNVVVESKNMKLSSKGSCESSPCEARKSAAANMIAKIRNTSFKAD</sequence>
<protein>
    <recommendedName>
        <fullName evidence="6">DRBM domain-containing protein</fullName>
    </recommendedName>
</protein>
<feature type="domain" description="DUF7913" evidence="2">
    <location>
        <begin position="19"/>
        <end position="130"/>
    </location>
</feature>
<feature type="region of interest" description="Disordered" evidence="1">
    <location>
        <begin position="329"/>
        <end position="355"/>
    </location>
</feature>
<feature type="compositionally biased region" description="Polar residues" evidence="1">
    <location>
        <begin position="343"/>
        <end position="355"/>
    </location>
</feature>
<gene>
    <name evidence="4" type="ORF">CDL12_00719</name>
</gene>
<evidence type="ECO:0008006" key="6">
    <source>
        <dbReference type="Google" id="ProtNLM"/>
    </source>
</evidence>
<proteinExistence type="predicted"/>
<dbReference type="STRING" id="429701.A0A2G9I9T7"/>
<evidence type="ECO:0000313" key="5">
    <source>
        <dbReference type="Proteomes" id="UP000231279"/>
    </source>
</evidence>
<accession>A0A2G9I9T7</accession>
<comment type="caution">
    <text evidence="4">The sequence shown here is derived from an EMBL/GenBank/DDBJ whole genome shotgun (WGS) entry which is preliminary data.</text>
</comment>
<dbReference type="Pfam" id="PF25502">
    <property type="entry name" value="DUF7915"/>
    <property type="match status" value="1"/>
</dbReference>
<evidence type="ECO:0000259" key="3">
    <source>
        <dbReference type="Pfam" id="PF25502"/>
    </source>
</evidence>
<feature type="domain" description="DUF7915" evidence="3">
    <location>
        <begin position="166"/>
        <end position="309"/>
    </location>
</feature>
<feature type="region of interest" description="Disordered" evidence="1">
    <location>
        <begin position="583"/>
        <end position="606"/>
    </location>
</feature>
<dbReference type="PANTHER" id="PTHR33913:SF1">
    <property type="entry name" value="DRBM DOMAIN-CONTAINING PROTEIN"/>
    <property type="match status" value="1"/>
</dbReference>
<feature type="compositionally biased region" description="Polar residues" evidence="1">
    <location>
        <begin position="401"/>
        <end position="422"/>
    </location>
</feature>
<feature type="compositionally biased region" description="Low complexity" evidence="1">
    <location>
        <begin position="330"/>
        <end position="341"/>
    </location>
</feature>
<dbReference type="PANTHER" id="PTHR33913">
    <property type="entry name" value="ALEURONE LAYER MORPHOGENESIS PROTEIN"/>
    <property type="match status" value="1"/>
</dbReference>
<organism evidence="4 5">
    <name type="scientific">Handroanthus impetiginosus</name>
    <dbReference type="NCBI Taxonomy" id="429701"/>
    <lineage>
        <taxon>Eukaryota</taxon>
        <taxon>Viridiplantae</taxon>
        <taxon>Streptophyta</taxon>
        <taxon>Embryophyta</taxon>
        <taxon>Tracheophyta</taxon>
        <taxon>Spermatophyta</taxon>
        <taxon>Magnoliopsida</taxon>
        <taxon>eudicotyledons</taxon>
        <taxon>Gunneridae</taxon>
        <taxon>Pentapetalae</taxon>
        <taxon>asterids</taxon>
        <taxon>lamiids</taxon>
        <taxon>Lamiales</taxon>
        <taxon>Bignoniaceae</taxon>
        <taxon>Crescentiina</taxon>
        <taxon>Tabebuia alliance</taxon>
        <taxon>Handroanthus</taxon>
    </lineage>
</organism>
<feature type="region of interest" description="Disordered" evidence="1">
    <location>
        <begin position="379"/>
        <end position="429"/>
    </location>
</feature>
<feature type="compositionally biased region" description="Basic and acidic residues" evidence="1">
    <location>
        <begin position="587"/>
        <end position="606"/>
    </location>
</feature>
<dbReference type="OrthoDB" id="1909634at2759"/>
<dbReference type="Proteomes" id="UP000231279">
    <property type="component" value="Unassembled WGS sequence"/>
</dbReference>
<dbReference type="InterPro" id="IPR057237">
    <property type="entry name" value="DUF7915"/>
</dbReference>